<dbReference type="PROSITE" id="PS50866">
    <property type="entry name" value="GOLD"/>
    <property type="match status" value="1"/>
</dbReference>
<dbReference type="GO" id="GO:0012505">
    <property type="term" value="C:endomembrane system"/>
    <property type="evidence" value="ECO:0007669"/>
    <property type="project" value="UniProtKB-SubCell"/>
</dbReference>
<dbReference type="OrthoDB" id="62956at2759"/>
<keyword evidence="3 8" id="KW-0812">Transmembrane</keyword>
<proteinExistence type="inferred from homology"/>
<evidence type="ECO:0000256" key="2">
    <source>
        <dbReference type="ARBA" id="ARBA00007104"/>
    </source>
</evidence>
<dbReference type="PANTHER" id="PTHR22811">
    <property type="entry name" value="TRANSMEMBRANE EMP24 DOMAIN-CONTAINING PROTEIN"/>
    <property type="match status" value="1"/>
</dbReference>
<keyword evidence="13" id="KW-1185">Reference proteome</keyword>
<evidence type="ECO:0000256" key="3">
    <source>
        <dbReference type="ARBA" id="ARBA00022692"/>
    </source>
</evidence>
<dbReference type="InterPro" id="IPR009038">
    <property type="entry name" value="GOLD_dom"/>
</dbReference>
<evidence type="ECO:0000313" key="12">
    <source>
        <dbReference type="EMBL" id="CAD5111640.1"/>
    </source>
</evidence>
<evidence type="ECO:0000256" key="5">
    <source>
        <dbReference type="ARBA" id="ARBA00022989"/>
    </source>
</evidence>
<dbReference type="SUPFAM" id="SSF101576">
    <property type="entry name" value="Supernatant protein factor (SPF), C-terminal domain"/>
    <property type="match status" value="1"/>
</dbReference>
<protein>
    <submittedName>
        <fullName evidence="12">DgyrCDS931</fullName>
    </submittedName>
</protein>
<name>A0A7I8V7A3_9ANNE</name>
<comment type="caution">
    <text evidence="12">The sequence shown here is derived from an EMBL/GenBank/DDBJ whole genome shotgun (WGS) entry which is preliminary data.</text>
</comment>
<evidence type="ECO:0000259" key="11">
    <source>
        <dbReference type="PROSITE" id="PS50866"/>
    </source>
</evidence>
<organism evidence="12 13">
    <name type="scientific">Dimorphilus gyrociliatus</name>
    <dbReference type="NCBI Taxonomy" id="2664684"/>
    <lineage>
        <taxon>Eukaryota</taxon>
        <taxon>Metazoa</taxon>
        <taxon>Spiralia</taxon>
        <taxon>Lophotrochozoa</taxon>
        <taxon>Annelida</taxon>
        <taxon>Polychaeta</taxon>
        <taxon>Polychaeta incertae sedis</taxon>
        <taxon>Dinophilidae</taxon>
        <taxon>Dimorphilus</taxon>
    </lineage>
</organism>
<dbReference type="GO" id="GO:0016020">
    <property type="term" value="C:membrane"/>
    <property type="evidence" value="ECO:0007669"/>
    <property type="project" value="UniProtKB-SubCell"/>
</dbReference>
<dbReference type="InterPro" id="IPR015720">
    <property type="entry name" value="Emp24-like"/>
</dbReference>
<dbReference type="AlphaFoldDB" id="A0A7I8V7A3"/>
<evidence type="ECO:0000256" key="9">
    <source>
        <dbReference type="SAM" id="Phobius"/>
    </source>
</evidence>
<evidence type="ECO:0000256" key="7">
    <source>
        <dbReference type="ARBA" id="ARBA00037847"/>
    </source>
</evidence>
<evidence type="ECO:0000256" key="8">
    <source>
        <dbReference type="RuleBase" id="RU003827"/>
    </source>
</evidence>
<dbReference type="InterPro" id="IPR036598">
    <property type="entry name" value="GOLD_dom_sf"/>
</dbReference>
<feature type="domain" description="GOLD" evidence="11">
    <location>
        <begin position="30"/>
        <end position="112"/>
    </location>
</feature>
<feature type="chain" id="PRO_5029681471" evidence="10">
    <location>
        <begin position="19"/>
        <end position="207"/>
    </location>
</feature>
<comment type="similarity">
    <text evidence="2 8">Belongs to the EMP24/GP25L family.</text>
</comment>
<evidence type="ECO:0000256" key="6">
    <source>
        <dbReference type="ARBA" id="ARBA00023136"/>
    </source>
</evidence>
<keyword evidence="5 9" id="KW-1133">Transmembrane helix</keyword>
<reference evidence="12 13" key="1">
    <citation type="submission" date="2020-08" db="EMBL/GenBank/DDBJ databases">
        <authorList>
            <person name="Hejnol A."/>
        </authorList>
    </citation>
    <scope>NUCLEOTIDE SEQUENCE [LARGE SCALE GENOMIC DNA]</scope>
</reference>
<feature type="transmembrane region" description="Helical" evidence="9">
    <location>
        <begin position="173"/>
        <end position="193"/>
    </location>
</feature>
<evidence type="ECO:0000313" key="13">
    <source>
        <dbReference type="Proteomes" id="UP000549394"/>
    </source>
</evidence>
<evidence type="ECO:0000256" key="1">
    <source>
        <dbReference type="ARBA" id="ARBA00004479"/>
    </source>
</evidence>
<keyword evidence="4 10" id="KW-0732">Signal</keyword>
<dbReference type="Pfam" id="PF01105">
    <property type="entry name" value="EMP24_GP25L"/>
    <property type="match status" value="1"/>
</dbReference>
<feature type="signal peptide" evidence="10">
    <location>
        <begin position="1"/>
        <end position="18"/>
    </location>
</feature>
<dbReference type="SMART" id="SM01190">
    <property type="entry name" value="EMP24_GP25L"/>
    <property type="match status" value="1"/>
</dbReference>
<accession>A0A7I8V7A3</accession>
<keyword evidence="6 9" id="KW-0472">Membrane</keyword>
<sequence length="207" mass="23554">MVRIPIILLMLFAYKVSASELTFELPDNAVQCFHEIIKKGTKATIEYQVVTGGNYDVDLEVKGPGGKILYKEQKKQYDTFNWAADEDGEHVFCFSNEFSTFTHKVVYMDLMVGEEKPLTKGMESHHTALTQMETSAVSVHEALKSIRDFQTHHRLREAQGRVYAEELNEKVQFWSIGESIIVLIVGIGQIIVLKSFFTDKRPTTLST</sequence>
<dbReference type="Proteomes" id="UP000549394">
    <property type="component" value="Unassembled WGS sequence"/>
</dbReference>
<evidence type="ECO:0000256" key="10">
    <source>
        <dbReference type="SAM" id="SignalP"/>
    </source>
</evidence>
<comment type="subcellular location">
    <subcellularLocation>
        <location evidence="7">Endomembrane system</location>
        <topology evidence="7">Single-pass membrane protein</topology>
    </subcellularLocation>
    <subcellularLocation>
        <location evidence="1 8">Membrane</location>
        <topology evidence="1 8">Single-pass type I membrane protein</topology>
    </subcellularLocation>
</comment>
<gene>
    <name evidence="12" type="ORF">DGYR_LOCUS903</name>
</gene>
<evidence type="ECO:0000256" key="4">
    <source>
        <dbReference type="ARBA" id="ARBA00022729"/>
    </source>
</evidence>
<dbReference type="EMBL" id="CAJFCJ010000002">
    <property type="protein sequence ID" value="CAD5111640.1"/>
    <property type="molecule type" value="Genomic_DNA"/>
</dbReference>